<sequence length="355" mass="40097">MAAKRFLTISEQLAEHLRRELARGRWNGLMPGKHRIAKELGLNNKTVESAFIQLEKEGLLVSQGAGRRRLIQLPDYFGSKRILRFAILFHDAEDRGQSYLVKLQDELVRYGHAVVSPSQHLVDLGMKAERVARVVERTEADAWIVISASSDVLEWFLAEKRKVFALFGRRRELPIPGVGPNKPDAYAAATRELIRLGHRRIVLLCPPERRHPEPGASERAFLAELASQGIPVGSFHLPEWDGSVESFYQRLESLFHFNRPTALILDEVRLFAAARSFLAAYGVRVPEDISLVCTDYDAWFNWCRPTVAHLRWDTGPVIRRIVRWASNVSRGKPDLRQVETPVEFVSGGTIGPPGG</sequence>
<reference evidence="5 6" key="1">
    <citation type="submission" date="2021-06" db="EMBL/GenBank/DDBJ databases">
        <title>Complete genome of Haloferula helveola possessing various polysaccharide degrading enzymes.</title>
        <authorList>
            <person name="Takami H."/>
            <person name="Huang C."/>
            <person name="Hamasaki K."/>
        </authorList>
    </citation>
    <scope>NUCLEOTIDE SEQUENCE [LARGE SCALE GENOMIC DNA]</scope>
    <source>
        <strain evidence="5 6">CN-1</strain>
    </source>
</reference>
<protein>
    <recommendedName>
        <fullName evidence="4">Transcriptional regulator LacI/GalR-like sensor domain-containing protein</fullName>
    </recommendedName>
</protein>
<keyword evidence="2" id="KW-0238">DNA-binding</keyword>
<keyword evidence="6" id="KW-1185">Reference proteome</keyword>
<evidence type="ECO:0000256" key="2">
    <source>
        <dbReference type="ARBA" id="ARBA00023125"/>
    </source>
</evidence>
<dbReference type="Gene3D" id="3.40.50.2300">
    <property type="match status" value="2"/>
</dbReference>
<keyword evidence="3" id="KW-0804">Transcription</keyword>
<dbReference type="RefSeq" id="WP_338687778.1">
    <property type="nucleotide sequence ID" value="NZ_AP024702.1"/>
</dbReference>
<dbReference type="SUPFAM" id="SSF53822">
    <property type="entry name" value="Periplasmic binding protein-like I"/>
    <property type="match status" value="1"/>
</dbReference>
<evidence type="ECO:0000256" key="3">
    <source>
        <dbReference type="ARBA" id="ARBA00023163"/>
    </source>
</evidence>
<evidence type="ECO:0000259" key="4">
    <source>
        <dbReference type="Pfam" id="PF13377"/>
    </source>
</evidence>
<evidence type="ECO:0000313" key="6">
    <source>
        <dbReference type="Proteomes" id="UP001374893"/>
    </source>
</evidence>
<dbReference type="EMBL" id="AP024702">
    <property type="protein sequence ID" value="BCX46297.1"/>
    <property type="molecule type" value="Genomic_DNA"/>
</dbReference>
<evidence type="ECO:0000256" key="1">
    <source>
        <dbReference type="ARBA" id="ARBA00023015"/>
    </source>
</evidence>
<dbReference type="InterPro" id="IPR046335">
    <property type="entry name" value="LacI/GalR-like_sensor"/>
</dbReference>
<dbReference type="Gene3D" id="1.10.10.10">
    <property type="entry name" value="Winged helix-like DNA-binding domain superfamily/Winged helix DNA-binding domain"/>
    <property type="match status" value="1"/>
</dbReference>
<dbReference type="InterPro" id="IPR036388">
    <property type="entry name" value="WH-like_DNA-bd_sf"/>
</dbReference>
<evidence type="ECO:0000313" key="5">
    <source>
        <dbReference type="EMBL" id="BCX46297.1"/>
    </source>
</evidence>
<gene>
    <name evidence="5" type="ORF">HAHE_02050</name>
</gene>
<keyword evidence="1" id="KW-0805">Transcription regulation</keyword>
<organism evidence="5 6">
    <name type="scientific">Haloferula helveola</name>
    <dbReference type="NCBI Taxonomy" id="490095"/>
    <lineage>
        <taxon>Bacteria</taxon>
        <taxon>Pseudomonadati</taxon>
        <taxon>Verrucomicrobiota</taxon>
        <taxon>Verrucomicrobiia</taxon>
        <taxon>Verrucomicrobiales</taxon>
        <taxon>Verrucomicrobiaceae</taxon>
        <taxon>Haloferula</taxon>
    </lineage>
</organism>
<dbReference type="SUPFAM" id="SSF46785">
    <property type="entry name" value="Winged helix' DNA-binding domain"/>
    <property type="match status" value="1"/>
</dbReference>
<dbReference type="InterPro" id="IPR036390">
    <property type="entry name" value="WH_DNA-bd_sf"/>
</dbReference>
<dbReference type="InterPro" id="IPR028082">
    <property type="entry name" value="Peripla_BP_I"/>
</dbReference>
<dbReference type="PANTHER" id="PTHR30146">
    <property type="entry name" value="LACI-RELATED TRANSCRIPTIONAL REPRESSOR"/>
    <property type="match status" value="1"/>
</dbReference>
<dbReference type="Proteomes" id="UP001374893">
    <property type="component" value="Chromosome"/>
</dbReference>
<accession>A0ABN6GZP7</accession>
<feature type="domain" description="Transcriptional regulator LacI/GalR-like sensor" evidence="4">
    <location>
        <begin position="191"/>
        <end position="347"/>
    </location>
</feature>
<name>A0ABN6GZP7_9BACT</name>
<dbReference type="Pfam" id="PF13377">
    <property type="entry name" value="Peripla_BP_3"/>
    <property type="match status" value="1"/>
</dbReference>
<proteinExistence type="predicted"/>
<dbReference type="PANTHER" id="PTHR30146:SF109">
    <property type="entry name" value="HTH-TYPE TRANSCRIPTIONAL REGULATOR GALS"/>
    <property type="match status" value="1"/>
</dbReference>